<dbReference type="EC" id="4.4.1.13" evidence="2"/>
<evidence type="ECO:0000313" key="8">
    <source>
        <dbReference type="Proteomes" id="UP000282321"/>
    </source>
</evidence>
<gene>
    <name evidence="7" type="ORF">DRP44_06275</name>
</gene>
<dbReference type="PANTHER" id="PTHR43525">
    <property type="entry name" value="PROTEIN MALY"/>
    <property type="match status" value="1"/>
</dbReference>
<comment type="cofactor">
    <cofactor evidence="1">
        <name>pyridoxal 5'-phosphate</name>
        <dbReference type="ChEBI" id="CHEBI:597326"/>
    </cofactor>
</comment>
<protein>
    <recommendedName>
        <fullName evidence="2">cysteine-S-conjugate beta-lyase</fullName>
        <ecNumber evidence="2">4.4.1.13</ecNumber>
    </recommendedName>
</protein>
<dbReference type="AlphaFoldDB" id="A0A660S6F1"/>
<dbReference type="GO" id="GO:0030170">
    <property type="term" value="F:pyridoxal phosphate binding"/>
    <property type="evidence" value="ECO:0007669"/>
    <property type="project" value="InterPro"/>
</dbReference>
<comment type="similarity">
    <text evidence="5">Belongs to the class-II pyridoxal-phosphate-dependent aminotransferase family. MalY/PatB cystathionine beta-lyase subfamily.</text>
</comment>
<dbReference type="NCBIfam" id="TIGR04350">
    <property type="entry name" value="C_S_lyase_PatB"/>
    <property type="match status" value="1"/>
</dbReference>
<comment type="caution">
    <text evidence="7">The sequence shown here is derived from an EMBL/GenBank/DDBJ whole genome shotgun (WGS) entry which is preliminary data.</text>
</comment>
<dbReference type="CDD" id="cd00609">
    <property type="entry name" value="AAT_like"/>
    <property type="match status" value="1"/>
</dbReference>
<sequence length="388" mass="44543">MKYNFDEEIGRRGTNSIKWDFTDKFLGAKDVLPMWVADMDFKAPAPVINAIKRRAKHGIYGYTGRSESYYDAIINWMKIRHNWEINRNWLTDSPGVVAGLSIAILTFTKPGDKIVIQPPVYTPFFDIIRENGRQIVVNELKLQNGRYVMDFNDLKSKIDSRTKMLILCSPHNPVGRVWTEDELNELGKICAKNDIIILSDEIHSDIIYDDYRHFPIASISEEIAEETITFIAPSKTFNIAGLLNSAVIIPNKKLYDDFENIKYALGMHLGNTFGIEATEACYKYGEEWLEQLICYLEENLSYMKDYFDRNLPKIKVIVPEGTYLVWLDFRETGYSADKINTLLKERARIGLNDGRVYGPGGKGFERINIGCPRSMLKEGLERIKSVFG</sequence>
<dbReference type="InterPro" id="IPR015422">
    <property type="entry name" value="PyrdxlP-dep_Trfase_small"/>
</dbReference>
<dbReference type="EMBL" id="QNBC01000088">
    <property type="protein sequence ID" value="RKX65482.1"/>
    <property type="molecule type" value="Genomic_DNA"/>
</dbReference>
<evidence type="ECO:0000259" key="6">
    <source>
        <dbReference type="Pfam" id="PF00155"/>
    </source>
</evidence>
<keyword evidence="4 7" id="KW-0456">Lyase</keyword>
<evidence type="ECO:0000256" key="1">
    <source>
        <dbReference type="ARBA" id="ARBA00001933"/>
    </source>
</evidence>
<evidence type="ECO:0000313" key="7">
    <source>
        <dbReference type="EMBL" id="RKX65482.1"/>
    </source>
</evidence>
<proteinExistence type="inferred from homology"/>
<dbReference type="Pfam" id="PF00155">
    <property type="entry name" value="Aminotran_1_2"/>
    <property type="match status" value="1"/>
</dbReference>
<dbReference type="Gene3D" id="3.90.1150.10">
    <property type="entry name" value="Aspartate Aminotransferase, domain 1"/>
    <property type="match status" value="1"/>
</dbReference>
<evidence type="ECO:0000256" key="5">
    <source>
        <dbReference type="ARBA" id="ARBA00037974"/>
    </source>
</evidence>
<dbReference type="PANTHER" id="PTHR43525:SF1">
    <property type="entry name" value="PROTEIN MALY"/>
    <property type="match status" value="1"/>
</dbReference>
<dbReference type="Gene3D" id="3.40.640.10">
    <property type="entry name" value="Type I PLP-dependent aspartate aminotransferase-like (Major domain)"/>
    <property type="match status" value="1"/>
</dbReference>
<dbReference type="GO" id="GO:0047804">
    <property type="term" value="F:cysteine-S-conjugate beta-lyase activity"/>
    <property type="evidence" value="ECO:0007669"/>
    <property type="project" value="UniProtKB-EC"/>
</dbReference>
<evidence type="ECO:0000256" key="3">
    <source>
        <dbReference type="ARBA" id="ARBA00022898"/>
    </source>
</evidence>
<dbReference type="InterPro" id="IPR015421">
    <property type="entry name" value="PyrdxlP-dep_Trfase_major"/>
</dbReference>
<dbReference type="SUPFAM" id="SSF53383">
    <property type="entry name" value="PLP-dependent transferases"/>
    <property type="match status" value="1"/>
</dbReference>
<evidence type="ECO:0000256" key="4">
    <source>
        <dbReference type="ARBA" id="ARBA00023239"/>
    </source>
</evidence>
<organism evidence="7 8">
    <name type="scientific">candidate division TA06 bacterium</name>
    <dbReference type="NCBI Taxonomy" id="2250710"/>
    <lineage>
        <taxon>Bacteria</taxon>
        <taxon>Bacteria division TA06</taxon>
    </lineage>
</organism>
<reference evidence="7 8" key="1">
    <citation type="submission" date="2018-06" db="EMBL/GenBank/DDBJ databases">
        <title>Extensive metabolic versatility and redundancy in microbially diverse, dynamic hydrothermal sediments.</title>
        <authorList>
            <person name="Dombrowski N."/>
            <person name="Teske A."/>
            <person name="Baker B.J."/>
        </authorList>
    </citation>
    <scope>NUCLEOTIDE SEQUENCE [LARGE SCALE GENOMIC DNA]</scope>
    <source>
        <strain evidence="7">B35_G9</strain>
    </source>
</reference>
<dbReference type="InterPro" id="IPR015424">
    <property type="entry name" value="PyrdxlP-dep_Trfase"/>
</dbReference>
<evidence type="ECO:0000256" key="2">
    <source>
        <dbReference type="ARBA" id="ARBA00012224"/>
    </source>
</evidence>
<name>A0A660S6F1_UNCT6</name>
<feature type="domain" description="Aminotransferase class I/classII large" evidence="6">
    <location>
        <begin position="39"/>
        <end position="383"/>
    </location>
</feature>
<dbReference type="InterPro" id="IPR004839">
    <property type="entry name" value="Aminotransferase_I/II_large"/>
</dbReference>
<dbReference type="InterPro" id="IPR027619">
    <property type="entry name" value="C-S_lyase_PatB-like"/>
</dbReference>
<dbReference type="InterPro" id="IPR051798">
    <property type="entry name" value="Class-II_PLP-Dep_Aminotrans"/>
</dbReference>
<dbReference type="Proteomes" id="UP000282321">
    <property type="component" value="Unassembled WGS sequence"/>
</dbReference>
<accession>A0A660S6F1</accession>
<keyword evidence="3" id="KW-0663">Pyridoxal phosphate</keyword>